<keyword evidence="2" id="KW-1185">Reference proteome</keyword>
<evidence type="ECO:0000313" key="1">
    <source>
        <dbReference type="EMBL" id="KAK0729784.1"/>
    </source>
</evidence>
<gene>
    <name evidence="1" type="ORF">B0H67DRAFT_8939</name>
</gene>
<dbReference type="EMBL" id="JAUKUA010000001">
    <property type="protein sequence ID" value="KAK0729784.1"/>
    <property type="molecule type" value="Genomic_DNA"/>
</dbReference>
<dbReference type="Proteomes" id="UP001172102">
    <property type="component" value="Unassembled WGS sequence"/>
</dbReference>
<evidence type="ECO:0000313" key="2">
    <source>
        <dbReference type="Proteomes" id="UP001172102"/>
    </source>
</evidence>
<dbReference type="AlphaFoldDB" id="A0AA40E689"/>
<proteinExistence type="predicted"/>
<name>A0AA40E689_9PEZI</name>
<accession>A0AA40E689</accession>
<comment type="caution">
    <text evidence="1">The sequence shown here is derived from an EMBL/GenBank/DDBJ whole genome shotgun (WGS) entry which is preliminary data.</text>
</comment>
<sequence>MSGLRLSHTGNVATRLRDSGLQDMSPSKLLAAPCVVHFSHFSHFRPATRPLINPIPASCSRRGLASETPAQPPRLKTKVELEELVKSSLGIEDPFLLQDPGLVAEYSDATAARYKKKALKFAQDHGIVFPAKGKALPEHTKQYGIRATTSQDHHFCMNHMKPLGMVGPHPLNEMFFSIYKGRKSKRLWIWVYALMDHNTKAVVRNSAKRRLKAVITAALLENGYRPNGQRLARVAATPEGEAVRDTELHGTFSLTVIEPKKMMQIPLKDFYAYMNNLVKTDVVPRLRRPAVRYPQGYWTTKLETGFGAASKQRKKYRK</sequence>
<reference evidence="1" key="1">
    <citation type="submission" date="2023-06" db="EMBL/GenBank/DDBJ databases">
        <title>Genome-scale phylogeny and comparative genomics of the fungal order Sordariales.</title>
        <authorList>
            <consortium name="Lawrence Berkeley National Laboratory"/>
            <person name="Hensen N."/>
            <person name="Bonometti L."/>
            <person name="Westerberg I."/>
            <person name="Brannstrom I.O."/>
            <person name="Guillou S."/>
            <person name="Cros-Aarteil S."/>
            <person name="Calhoun S."/>
            <person name="Haridas S."/>
            <person name="Kuo A."/>
            <person name="Mondo S."/>
            <person name="Pangilinan J."/>
            <person name="Riley R."/>
            <person name="Labutti K."/>
            <person name="Andreopoulos B."/>
            <person name="Lipzen A."/>
            <person name="Chen C."/>
            <person name="Yanf M."/>
            <person name="Daum C."/>
            <person name="Ng V."/>
            <person name="Clum A."/>
            <person name="Steindorff A."/>
            <person name="Ohm R."/>
            <person name="Martin F."/>
            <person name="Silar P."/>
            <person name="Natvig D."/>
            <person name="Lalanne C."/>
            <person name="Gautier V."/>
            <person name="Ament-Velasquez S.L."/>
            <person name="Kruys A."/>
            <person name="Hutchinson M.I."/>
            <person name="Powell A.J."/>
            <person name="Barry K."/>
            <person name="Miller A.N."/>
            <person name="Grigoriev I.V."/>
            <person name="Debuchy R."/>
            <person name="Gladieux P."/>
            <person name="Thoren M.H."/>
            <person name="Johannesson H."/>
        </authorList>
    </citation>
    <scope>NUCLEOTIDE SEQUENCE</scope>
    <source>
        <strain evidence="1">SMH4607-1</strain>
    </source>
</reference>
<protein>
    <submittedName>
        <fullName evidence="1">Uncharacterized protein</fullName>
    </submittedName>
</protein>
<organism evidence="1 2">
    <name type="scientific">Lasiosphaeris hirsuta</name>
    <dbReference type="NCBI Taxonomy" id="260670"/>
    <lineage>
        <taxon>Eukaryota</taxon>
        <taxon>Fungi</taxon>
        <taxon>Dikarya</taxon>
        <taxon>Ascomycota</taxon>
        <taxon>Pezizomycotina</taxon>
        <taxon>Sordariomycetes</taxon>
        <taxon>Sordariomycetidae</taxon>
        <taxon>Sordariales</taxon>
        <taxon>Lasiosphaeriaceae</taxon>
        <taxon>Lasiosphaeris</taxon>
    </lineage>
</organism>